<dbReference type="GO" id="GO:0006998">
    <property type="term" value="P:nuclear envelope organization"/>
    <property type="evidence" value="ECO:0007669"/>
    <property type="project" value="InterPro"/>
</dbReference>
<dbReference type="PANTHER" id="PTHR28136">
    <property type="entry name" value="NUCLEUS EXPORT PROTEIN BRR6"/>
    <property type="match status" value="1"/>
</dbReference>
<sequence length="478" mass="53768">MERRTFESPMDWEYQNSGPLDPTSPFVQTAQRAQNNNAFGLPKSGSFGPQSAFSRTQSSPHKLPPPSPGQKSIFATSNAVLQRTNTAPAFRNPAFTTPRKPFDMDALSEASPAEDSPAQTDISENYPDTPETDNMRNLNKMALTPARSKALSVALNKRSPGKGDILRPVTAFGGREKVRKRKRRHDDKDISGFRLPYKYQEEWDESEGNDTDDSVYEPNKYHGPNTQPGRKQKGWFSGFLSVIQKHPDAPIVLGSWVTLMFNLAVVGLAMWLLWVVVASFRDDFWAAKQELRAVVVEEMAKCARDYADNRCSPREQRLPAMNAMCDEWETCMNQNPDNLGRVRLGARNIVEILNEIIETMHWKTLAAFIALFAIFCFSGISLVKSSQSPSSFAFVPHPPQASQPVYHNPQLMYGHIPQTPRTRFLGHYQNDETPDTDASPDQKALPPPIYYQTPSRRSPSKGDRGRSPTKSRSPTKKY</sequence>
<dbReference type="AlphaFoldDB" id="W3WLQ0"/>
<reference evidence="5" key="1">
    <citation type="journal article" date="2015" name="BMC Genomics">
        <title>Genomic and transcriptomic analysis of the endophytic fungus Pestalotiopsis fici reveals its lifestyle and high potential for synthesis of natural products.</title>
        <authorList>
            <person name="Wang X."/>
            <person name="Zhang X."/>
            <person name="Liu L."/>
            <person name="Xiang M."/>
            <person name="Wang W."/>
            <person name="Sun X."/>
            <person name="Che Y."/>
            <person name="Guo L."/>
            <person name="Liu G."/>
            <person name="Guo L."/>
            <person name="Wang C."/>
            <person name="Yin W.B."/>
            <person name="Stadler M."/>
            <person name="Zhang X."/>
            <person name="Liu X."/>
        </authorList>
    </citation>
    <scope>NUCLEOTIDE SEQUENCE [LARGE SCALE GENOMIC DNA]</scope>
    <source>
        <strain evidence="5">W106-1 / CGMCC3.15140</strain>
    </source>
</reference>
<dbReference type="GO" id="GO:0031965">
    <property type="term" value="C:nuclear membrane"/>
    <property type="evidence" value="ECO:0007669"/>
    <property type="project" value="InterPro"/>
</dbReference>
<keyword evidence="2" id="KW-0812">Transmembrane</keyword>
<dbReference type="eggNOG" id="KOG4503">
    <property type="taxonomic scope" value="Eukaryota"/>
</dbReference>
<dbReference type="SMART" id="SM01042">
    <property type="entry name" value="Brr6_like_C_C"/>
    <property type="match status" value="1"/>
</dbReference>
<evidence type="ECO:0000313" key="5">
    <source>
        <dbReference type="Proteomes" id="UP000030651"/>
    </source>
</evidence>
<keyword evidence="2" id="KW-0472">Membrane</keyword>
<feature type="compositionally biased region" description="Polar residues" evidence="1">
    <location>
        <begin position="47"/>
        <end position="60"/>
    </location>
</feature>
<organism evidence="4 5">
    <name type="scientific">Pestalotiopsis fici (strain W106-1 / CGMCC3.15140)</name>
    <dbReference type="NCBI Taxonomy" id="1229662"/>
    <lineage>
        <taxon>Eukaryota</taxon>
        <taxon>Fungi</taxon>
        <taxon>Dikarya</taxon>
        <taxon>Ascomycota</taxon>
        <taxon>Pezizomycotina</taxon>
        <taxon>Sordariomycetes</taxon>
        <taxon>Xylariomycetidae</taxon>
        <taxon>Amphisphaeriales</taxon>
        <taxon>Sporocadaceae</taxon>
        <taxon>Pestalotiopsis</taxon>
    </lineage>
</organism>
<evidence type="ECO:0000259" key="3">
    <source>
        <dbReference type="SMART" id="SM01042"/>
    </source>
</evidence>
<dbReference type="KEGG" id="pfy:PFICI_13324"/>
<feature type="region of interest" description="Disordered" evidence="1">
    <location>
        <begin position="202"/>
        <end position="230"/>
    </location>
</feature>
<dbReference type="GeneID" id="19278337"/>
<accession>W3WLQ0</accession>
<feature type="compositionally biased region" description="Polar residues" evidence="1">
    <location>
        <begin position="25"/>
        <end position="38"/>
    </location>
</feature>
<feature type="region of interest" description="Disordered" evidence="1">
    <location>
        <begin position="1"/>
        <end position="134"/>
    </location>
</feature>
<dbReference type="InterPro" id="IPR018767">
    <property type="entry name" value="Brl1/Brr6_dom"/>
</dbReference>
<gene>
    <name evidence="4" type="ORF">PFICI_13324</name>
</gene>
<keyword evidence="2" id="KW-1133">Transmembrane helix</keyword>
<dbReference type="Pfam" id="PF10104">
    <property type="entry name" value="Brr6_like_C_C"/>
    <property type="match status" value="1"/>
</dbReference>
<proteinExistence type="predicted"/>
<dbReference type="Proteomes" id="UP000030651">
    <property type="component" value="Unassembled WGS sequence"/>
</dbReference>
<dbReference type="PANTHER" id="PTHR28136:SF1">
    <property type="entry name" value="NUCLEUS EXPORT PROTEIN BRL1"/>
    <property type="match status" value="1"/>
</dbReference>
<evidence type="ECO:0000256" key="2">
    <source>
        <dbReference type="SAM" id="Phobius"/>
    </source>
</evidence>
<feature type="compositionally biased region" description="Basic residues" evidence="1">
    <location>
        <begin position="467"/>
        <end position="478"/>
    </location>
</feature>
<evidence type="ECO:0000313" key="4">
    <source>
        <dbReference type="EMBL" id="ETS74840.1"/>
    </source>
</evidence>
<dbReference type="InParanoid" id="W3WLQ0"/>
<feature type="region of interest" description="Disordered" evidence="1">
    <location>
        <begin position="425"/>
        <end position="478"/>
    </location>
</feature>
<dbReference type="GO" id="GO:0055088">
    <property type="term" value="P:lipid homeostasis"/>
    <property type="evidence" value="ECO:0007669"/>
    <property type="project" value="InterPro"/>
</dbReference>
<feature type="transmembrane region" description="Helical" evidence="2">
    <location>
        <begin position="251"/>
        <end position="274"/>
    </location>
</feature>
<feature type="transmembrane region" description="Helical" evidence="2">
    <location>
        <begin position="365"/>
        <end position="383"/>
    </location>
</feature>
<protein>
    <recommendedName>
        <fullName evidence="3">Brl1/Brr6 domain-containing protein</fullName>
    </recommendedName>
</protein>
<dbReference type="InterPro" id="IPR040202">
    <property type="entry name" value="Brl1/Brr6"/>
</dbReference>
<keyword evidence="5" id="KW-1185">Reference proteome</keyword>
<dbReference type="HOGENOM" id="CLU_040960_0_0_1"/>
<dbReference type="STRING" id="1229662.W3WLQ0"/>
<evidence type="ECO:0000256" key="1">
    <source>
        <dbReference type="SAM" id="MobiDB-lite"/>
    </source>
</evidence>
<feature type="domain" description="Brl1/Brr6" evidence="3">
    <location>
        <begin position="253"/>
        <end position="380"/>
    </location>
</feature>
<dbReference type="OMA" id="HPHIPRI"/>
<feature type="compositionally biased region" description="Polar residues" evidence="1">
    <location>
        <begin position="69"/>
        <end position="87"/>
    </location>
</feature>
<dbReference type="EMBL" id="KI912119">
    <property type="protein sequence ID" value="ETS74840.1"/>
    <property type="molecule type" value="Genomic_DNA"/>
</dbReference>
<dbReference type="RefSeq" id="XP_007840096.1">
    <property type="nucleotide sequence ID" value="XM_007841905.1"/>
</dbReference>
<dbReference type="OrthoDB" id="5961at2759"/>
<name>W3WLQ0_PESFW</name>
<feature type="compositionally biased region" description="Acidic residues" evidence="1">
    <location>
        <begin position="202"/>
        <end position="215"/>
    </location>
</feature>